<keyword evidence="3 14" id="KW-0813">Transport</keyword>
<proteinExistence type="inferred from homology"/>
<feature type="topological domain" description="Periplasmic" evidence="14">
    <location>
        <begin position="25"/>
        <end position="42"/>
    </location>
</feature>
<dbReference type="SUPFAM" id="SSF158442">
    <property type="entry name" value="DsbB-like"/>
    <property type="match status" value="1"/>
</dbReference>
<dbReference type="GO" id="GO:0015035">
    <property type="term" value="F:protein-disulfide reductase activity"/>
    <property type="evidence" value="ECO:0007669"/>
    <property type="project" value="UniProtKB-UniRule"/>
</dbReference>
<dbReference type="InterPro" id="IPR050183">
    <property type="entry name" value="DsbB"/>
</dbReference>
<feature type="topological domain" description="Cytoplasmic" evidence="14">
    <location>
        <begin position="154"/>
        <end position="156"/>
    </location>
</feature>
<dbReference type="Pfam" id="PF02600">
    <property type="entry name" value="DsbB"/>
    <property type="match status" value="1"/>
</dbReference>
<evidence type="ECO:0000256" key="4">
    <source>
        <dbReference type="ARBA" id="ARBA00022475"/>
    </source>
</evidence>
<evidence type="ECO:0000256" key="11">
    <source>
        <dbReference type="ARBA" id="ARBA00023157"/>
    </source>
</evidence>
<dbReference type="InterPro" id="IPR022920">
    <property type="entry name" value="Disulphide_bond_form_DsbB"/>
</dbReference>
<feature type="topological domain" description="Cytoplasmic" evidence="14">
    <location>
        <begin position="1"/>
        <end position="7"/>
    </location>
</feature>
<evidence type="ECO:0000256" key="5">
    <source>
        <dbReference type="ARBA" id="ARBA00022519"/>
    </source>
</evidence>
<dbReference type="GO" id="GO:0009055">
    <property type="term" value="F:electron transfer activity"/>
    <property type="evidence" value="ECO:0007669"/>
    <property type="project" value="UniProtKB-UniRule"/>
</dbReference>
<dbReference type="OrthoDB" id="3711263at2"/>
<feature type="transmembrane region" description="Helical" evidence="15">
    <location>
        <begin position="38"/>
        <end position="57"/>
    </location>
</feature>
<dbReference type="PANTHER" id="PTHR36570">
    <property type="entry name" value="DISULFIDE BOND FORMATION PROTEIN B"/>
    <property type="match status" value="1"/>
</dbReference>
<evidence type="ECO:0000256" key="9">
    <source>
        <dbReference type="ARBA" id="ARBA00023002"/>
    </source>
</evidence>
<evidence type="ECO:0000256" key="13">
    <source>
        <dbReference type="ARBA" id="ARBA00023284"/>
    </source>
</evidence>
<comment type="function">
    <text evidence="14">Required for disulfide bond formation in some periplasmic proteins. Acts by oxidizing the DsbA protein.</text>
</comment>
<dbReference type="InterPro" id="IPR023380">
    <property type="entry name" value="DsbB-like_sf"/>
</dbReference>
<organism evidence="16 17">
    <name type="scientific">Pseudoduganella dura</name>
    <dbReference type="NCBI Taxonomy" id="321982"/>
    <lineage>
        <taxon>Bacteria</taxon>
        <taxon>Pseudomonadati</taxon>
        <taxon>Pseudomonadota</taxon>
        <taxon>Betaproteobacteria</taxon>
        <taxon>Burkholderiales</taxon>
        <taxon>Oxalobacteraceae</taxon>
        <taxon>Telluria group</taxon>
        <taxon>Pseudoduganella</taxon>
    </lineage>
</organism>
<evidence type="ECO:0000313" key="17">
    <source>
        <dbReference type="Proteomes" id="UP000431684"/>
    </source>
</evidence>
<feature type="transmembrane region" description="Helical" evidence="15">
    <location>
        <begin position="64"/>
        <end position="83"/>
    </location>
</feature>
<evidence type="ECO:0000256" key="15">
    <source>
        <dbReference type="SAM" id="Phobius"/>
    </source>
</evidence>
<keyword evidence="7 14" id="KW-0249">Electron transport</keyword>
<dbReference type="NCBIfam" id="NF002552">
    <property type="entry name" value="PRK02110.1"/>
    <property type="match status" value="1"/>
</dbReference>
<comment type="similarity">
    <text evidence="2 14">Belongs to the DsbB family.</text>
</comment>
<keyword evidence="8 14" id="KW-1133">Transmembrane helix</keyword>
<evidence type="ECO:0000256" key="8">
    <source>
        <dbReference type="ARBA" id="ARBA00022989"/>
    </source>
</evidence>
<keyword evidence="11 14" id="KW-1015">Disulfide bond</keyword>
<feature type="disulfide bond" description="Redox-active" evidence="14">
    <location>
        <begin position="34"/>
        <end position="37"/>
    </location>
</feature>
<keyword evidence="5" id="KW-0997">Cell inner membrane</keyword>
<accession>A0A6I3XLA6</accession>
<keyword evidence="12 14" id="KW-0143">Chaperone</keyword>
<dbReference type="InterPro" id="IPR003752">
    <property type="entry name" value="DiS_bond_form_DsbB/BdbC"/>
</dbReference>
<keyword evidence="4 14" id="KW-1003">Cell membrane</keyword>
<dbReference type="AlphaFoldDB" id="A0A6I3XLA6"/>
<keyword evidence="10 14" id="KW-0472">Membrane</keyword>
<sequence length="156" mass="16592">MMKSRTILLSTAAVCLLLVAFALYLQHVKDMLPCPLCVIQRYLFLAVAIGCLIGAFGRKPKVGAAVGLAAAIGGLGVVGKHLYVLANPGFSCGIDPMTTALNKIPTATYLPWLFEADGLCENATDAVLGLSVPQWSAVWFAILTATMIWVLARRQA</sequence>
<dbReference type="Gene3D" id="1.20.1550.10">
    <property type="entry name" value="DsbB-like"/>
    <property type="match status" value="1"/>
</dbReference>
<gene>
    <name evidence="14" type="primary">dsbB</name>
    <name evidence="16" type="ORF">GJV26_12880</name>
</gene>
<dbReference type="GO" id="GO:0006457">
    <property type="term" value="P:protein folding"/>
    <property type="evidence" value="ECO:0007669"/>
    <property type="project" value="InterPro"/>
</dbReference>
<dbReference type="Proteomes" id="UP000431684">
    <property type="component" value="Unassembled WGS sequence"/>
</dbReference>
<evidence type="ECO:0000256" key="3">
    <source>
        <dbReference type="ARBA" id="ARBA00022448"/>
    </source>
</evidence>
<comment type="caution">
    <text evidence="14">Lacks conserved residue(s) required for the propagation of feature annotation.</text>
</comment>
<evidence type="ECO:0000313" key="16">
    <source>
        <dbReference type="EMBL" id="MUI13348.1"/>
    </source>
</evidence>
<dbReference type="PANTHER" id="PTHR36570:SF3">
    <property type="entry name" value="DISULFIDE BOND FORMATION PROTEIN B"/>
    <property type="match status" value="1"/>
</dbReference>
<dbReference type="EMBL" id="WNWM01000002">
    <property type="protein sequence ID" value="MUI13348.1"/>
    <property type="molecule type" value="Genomic_DNA"/>
</dbReference>
<feature type="topological domain" description="Periplasmic" evidence="14">
    <location>
        <begin position="80"/>
        <end position="134"/>
    </location>
</feature>
<dbReference type="HAMAP" id="MF_00286">
    <property type="entry name" value="DsbB"/>
    <property type="match status" value="1"/>
</dbReference>
<protein>
    <recommendedName>
        <fullName evidence="14">Disulfide bond formation protein B</fullName>
    </recommendedName>
    <alternativeName>
        <fullName evidence="14">Disulfide oxidoreductase</fullName>
    </alternativeName>
</protein>
<evidence type="ECO:0000256" key="12">
    <source>
        <dbReference type="ARBA" id="ARBA00023186"/>
    </source>
</evidence>
<reference evidence="16 17" key="1">
    <citation type="submission" date="2019-11" db="EMBL/GenBank/DDBJ databases">
        <title>Draft Genome Sequences of Six Type Strains of the Genus Massilia.</title>
        <authorList>
            <person name="Miess H."/>
            <person name="Frediansyah A."/>
            <person name="Goeker M."/>
            <person name="Gross H."/>
        </authorList>
    </citation>
    <scope>NUCLEOTIDE SEQUENCE [LARGE SCALE GENOMIC DNA]</scope>
    <source>
        <strain evidence="16 17">DSM 17513</strain>
    </source>
</reference>
<keyword evidence="6 14" id="KW-0812">Transmembrane</keyword>
<evidence type="ECO:0000256" key="10">
    <source>
        <dbReference type="ARBA" id="ARBA00023136"/>
    </source>
</evidence>
<evidence type="ECO:0000256" key="7">
    <source>
        <dbReference type="ARBA" id="ARBA00022982"/>
    </source>
</evidence>
<dbReference type="GO" id="GO:0005886">
    <property type="term" value="C:plasma membrane"/>
    <property type="evidence" value="ECO:0007669"/>
    <property type="project" value="UniProtKB-SubCell"/>
</dbReference>
<feature type="transmembrane region" description="Helical" evidence="15">
    <location>
        <begin position="135"/>
        <end position="152"/>
    </location>
</feature>
<comment type="caution">
    <text evidence="16">The sequence shown here is derived from an EMBL/GenBank/DDBJ whole genome shotgun (WGS) entry which is preliminary data.</text>
</comment>
<dbReference type="RefSeq" id="WP_155709152.1">
    <property type="nucleotide sequence ID" value="NZ_BMWU01000006.1"/>
</dbReference>
<evidence type="ECO:0000256" key="2">
    <source>
        <dbReference type="ARBA" id="ARBA00008823"/>
    </source>
</evidence>
<keyword evidence="9 14" id="KW-0560">Oxidoreductase</keyword>
<keyword evidence="17" id="KW-1185">Reference proteome</keyword>
<comment type="subcellular location">
    <subcellularLocation>
        <location evidence="1">Cell inner membrane</location>
        <topology evidence="1">Multi-pass membrane protein</topology>
    </subcellularLocation>
    <subcellularLocation>
        <location evidence="14">Cell membrane</location>
        <topology evidence="14">Multi-pass membrane protein</topology>
    </subcellularLocation>
</comment>
<name>A0A6I3XLA6_9BURK</name>
<evidence type="ECO:0000256" key="14">
    <source>
        <dbReference type="HAMAP-Rule" id="MF_00286"/>
    </source>
</evidence>
<evidence type="ECO:0000256" key="1">
    <source>
        <dbReference type="ARBA" id="ARBA00004429"/>
    </source>
</evidence>
<keyword evidence="13 14" id="KW-0676">Redox-active center</keyword>
<evidence type="ECO:0000256" key="6">
    <source>
        <dbReference type="ARBA" id="ARBA00022692"/>
    </source>
</evidence>